<feature type="transmembrane region" description="Helical" evidence="1">
    <location>
        <begin position="24"/>
        <end position="45"/>
    </location>
</feature>
<sequence>MNEAQTRAFKAATDNVEPSVLNTLFIGALVAVLILWAGWGLVHVFRGFAVGKINEQTLVRFSLRVFLLLIITLYLFAS</sequence>
<dbReference type="RefSeq" id="WP_042562549.1">
    <property type="nucleotide sequence ID" value="NZ_CP009997.1"/>
</dbReference>
<accession>A0ABN4FBK8</accession>
<feature type="transmembrane region" description="Helical" evidence="1">
    <location>
        <begin position="57"/>
        <end position="77"/>
    </location>
</feature>
<name>A0ABN4FBK8_9GAMM</name>
<keyword evidence="1" id="KW-1133">Transmembrane helix</keyword>
<dbReference type="Pfam" id="PF11660">
    <property type="entry name" value="DUF3262"/>
    <property type="match status" value="1"/>
</dbReference>
<dbReference type="Proteomes" id="UP000031883">
    <property type="component" value="Chromosome"/>
</dbReference>
<reference evidence="2 3" key="1">
    <citation type="journal article" date="2015" name="Genome Announc.">
        <title>Thirty-Two Complete Genome Assemblies of Nine Yersinia Species, Including Y. pestis, Y. pseudotuberculosis, and Y. enterocolitica.</title>
        <authorList>
            <person name="Johnson S.L."/>
            <person name="Daligault H.E."/>
            <person name="Davenport K.W."/>
            <person name="Jaissle J."/>
            <person name="Frey K.G."/>
            <person name="Ladner J.T."/>
            <person name="Broomall S.M."/>
            <person name="Bishop-Lilly K.A."/>
            <person name="Bruce D.C."/>
            <person name="Coyne S.R."/>
            <person name="Gibbons H.S."/>
            <person name="Lo C.C."/>
            <person name="Munk A.C."/>
            <person name="Rosenzweig C.N."/>
            <person name="Koroleva G.I."/>
            <person name="Palacios G.F."/>
            <person name="Redden C.L."/>
            <person name="Xu Y."/>
            <person name="Minogue T.D."/>
            <person name="Chain P.S."/>
        </authorList>
    </citation>
    <scope>NUCLEOTIDE SEQUENCE [LARGE SCALE GENOMIC DNA]</scope>
    <source>
        <strain evidence="2 3">Y231</strain>
    </source>
</reference>
<evidence type="ECO:0008006" key="4">
    <source>
        <dbReference type="Google" id="ProtNLM"/>
    </source>
</evidence>
<dbReference type="NCBIfam" id="TIGR03758">
    <property type="entry name" value="conj_TIGR03758"/>
    <property type="match status" value="1"/>
</dbReference>
<keyword evidence="1" id="KW-0472">Membrane</keyword>
<proteinExistence type="predicted"/>
<organism evidence="2 3">
    <name type="scientific">Yersinia rochesterensis</name>
    <dbReference type="NCBI Taxonomy" id="1604335"/>
    <lineage>
        <taxon>Bacteria</taxon>
        <taxon>Pseudomonadati</taxon>
        <taxon>Pseudomonadota</taxon>
        <taxon>Gammaproteobacteria</taxon>
        <taxon>Enterobacterales</taxon>
        <taxon>Yersiniaceae</taxon>
        <taxon>Yersinia</taxon>
    </lineage>
</organism>
<dbReference type="EMBL" id="CP009997">
    <property type="protein sequence ID" value="AJJ34721.1"/>
    <property type="molecule type" value="Genomic_DNA"/>
</dbReference>
<gene>
    <name evidence="2" type="ORF">CH54_2135</name>
</gene>
<protein>
    <recommendedName>
        <fullName evidence="4">Integrating conjugative element protein, PFL_4701 family</fullName>
    </recommendedName>
</protein>
<dbReference type="InterPro" id="IPR021676">
    <property type="entry name" value="DUF3262"/>
</dbReference>
<keyword evidence="1" id="KW-0812">Transmembrane</keyword>
<evidence type="ECO:0000313" key="2">
    <source>
        <dbReference type="EMBL" id="AJJ34721.1"/>
    </source>
</evidence>
<evidence type="ECO:0000313" key="3">
    <source>
        <dbReference type="Proteomes" id="UP000031883"/>
    </source>
</evidence>
<evidence type="ECO:0000256" key="1">
    <source>
        <dbReference type="SAM" id="Phobius"/>
    </source>
</evidence>
<keyword evidence="3" id="KW-1185">Reference proteome</keyword>